<gene>
    <name evidence="2" type="ORF">GYMLUDRAFT_246499</name>
</gene>
<keyword evidence="3" id="KW-1185">Reference proteome</keyword>
<accession>A0A0D0BS56</accession>
<feature type="region of interest" description="Disordered" evidence="1">
    <location>
        <begin position="16"/>
        <end position="43"/>
    </location>
</feature>
<dbReference type="AlphaFoldDB" id="A0A0D0BS56"/>
<evidence type="ECO:0000256" key="1">
    <source>
        <dbReference type="SAM" id="MobiDB-lite"/>
    </source>
</evidence>
<proteinExistence type="predicted"/>
<evidence type="ECO:0000313" key="2">
    <source>
        <dbReference type="EMBL" id="KIK58131.1"/>
    </source>
</evidence>
<dbReference type="Proteomes" id="UP000053593">
    <property type="component" value="Unassembled WGS sequence"/>
</dbReference>
<organism evidence="2 3">
    <name type="scientific">Collybiopsis luxurians FD-317 M1</name>
    <dbReference type="NCBI Taxonomy" id="944289"/>
    <lineage>
        <taxon>Eukaryota</taxon>
        <taxon>Fungi</taxon>
        <taxon>Dikarya</taxon>
        <taxon>Basidiomycota</taxon>
        <taxon>Agaricomycotina</taxon>
        <taxon>Agaricomycetes</taxon>
        <taxon>Agaricomycetidae</taxon>
        <taxon>Agaricales</taxon>
        <taxon>Marasmiineae</taxon>
        <taxon>Omphalotaceae</taxon>
        <taxon>Collybiopsis</taxon>
        <taxon>Collybiopsis luxurians</taxon>
    </lineage>
</organism>
<dbReference type="EMBL" id="KN834787">
    <property type="protein sequence ID" value="KIK58131.1"/>
    <property type="molecule type" value="Genomic_DNA"/>
</dbReference>
<dbReference type="HOGENOM" id="CLU_1885997_0_0_1"/>
<evidence type="ECO:0000313" key="3">
    <source>
        <dbReference type="Proteomes" id="UP000053593"/>
    </source>
</evidence>
<reference evidence="2 3" key="1">
    <citation type="submission" date="2014-04" db="EMBL/GenBank/DDBJ databases">
        <title>Evolutionary Origins and Diversification of the Mycorrhizal Mutualists.</title>
        <authorList>
            <consortium name="DOE Joint Genome Institute"/>
            <consortium name="Mycorrhizal Genomics Consortium"/>
            <person name="Kohler A."/>
            <person name="Kuo A."/>
            <person name="Nagy L.G."/>
            <person name="Floudas D."/>
            <person name="Copeland A."/>
            <person name="Barry K.W."/>
            <person name="Cichocki N."/>
            <person name="Veneault-Fourrey C."/>
            <person name="LaButti K."/>
            <person name="Lindquist E.A."/>
            <person name="Lipzen A."/>
            <person name="Lundell T."/>
            <person name="Morin E."/>
            <person name="Murat C."/>
            <person name="Riley R."/>
            <person name="Ohm R."/>
            <person name="Sun H."/>
            <person name="Tunlid A."/>
            <person name="Henrissat B."/>
            <person name="Grigoriev I.V."/>
            <person name="Hibbett D.S."/>
            <person name="Martin F."/>
        </authorList>
    </citation>
    <scope>NUCLEOTIDE SEQUENCE [LARGE SCALE GENOMIC DNA]</scope>
    <source>
        <strain evidence="2 3">FD-317 M1</strain>
    </source>
</reference>
<sequence length="135" mass="15091">MSSYFTSTWASISTEMKKPTRNPKTLPLWNPPNPRPAKIKPAIVDPSRTPTIKRAQLAASLLLKCPGTRQPFQTRRLLSNRLPDLLGLPVPIDHILAPHIQAVVYANQLIPAFTSLPVLLNFHDSPRRRSSSPSR</sequence>
<name>A0A0D0BS56_9AGAR</name>
<protein>
    <submittedName>
        <fullName evidence="2">Uncharacterized protein</fullName>
    </submittedName>
</protein>